<dbReference type="EMBL" id="RPOH01000098">
    <property type="protein sequence ID" value="RPH20909.1"/>
    <property type="molecule type" value="Genomic_DNA"/>
</dbReference>
<dbReference type="InterPro" id="IPR007844">
    <property type="entry name" value="AsmA"/>
</dbReference>
<dbReference type="RefSeq" id="WP_124025573.1">
    <property type="nucleotide sequence ID" value="NZ_RPOH01000098.1"/>
</dbReference>
<proteinExistence type="predicted"/>
<feature type="compositionally biased region" description="Polar residues" evidence="1">
    <location>
        <begin position="535"/>
        <end position="553"/>
    </location>
</feature>
<dbReference type="Pfam" id="PF05170">
    <property type="entry name" value="AsmA"/>
    <property type="match status" value="1"/>
</dbReference>
<keyword evidence="4" id="KW-1185">Reference proteome</keyword>
<dbReference type="AlphaFoldDB" id="A0A3N5D419"/>
<feature type="domain" description="AsmA" evidence="2">
    <location>
        <begin position="4"/>
        <end position="545"/>
    </location>
</feature>
<evidence type="ECO:0000313" key="4">
    <source>
        <dbReference type="Proteomes" id="UP000268615"/>
    </source>
</evidence>
<dbReference type="OrthoDB" id="7053268at2"/>
<evidence type="ECO:0000313" key="3">
    <source>
        <dbReference type="EMBL" id="RPH20909.1"/>
    </source>
</evidence>
<gene>
    <name evidence="3" type="ORF">EHN07_18990</name>
</gene>
<sequence>MKFLGKLFIALLVVIFALLLAVYILLQTRWGAAQVSRWVNEKSDYHFSFAQMDHRWASPTHITLTNVTFGRKGQPATLVAQNIDIGLSSRQFSQPMHVDKILLHNGTLNISPDAAPLPFQADRLQLSDMALNSPNTEWDLRAQRVNGGVMPWRPKQGKVLGEKANIQFSAGSMTLNGVPAANVLLQGEINNEQVTLATIGADMARGSLTGNARRLADGSWQIGSLRLNDIRLQTEKSITDFLAPLTTVPSLSISNLEVTDARLEGKDWAITDLDLSLRNLTLAKGSWQSDDGRLSMNASDVIIGALHLNDPIVNIDFNPQTATLRQFTSRWERGMVRASGEWQRREKKLALDELVFAGLEYTLPANWKALWMEPLPEWLNSVSIKKLSANRNLVIDIDPAFPFQLTALDGTANNIEVVRNHQWGIWSGNVTLNAAAATFNRVDLRRPSISLNATENQITIAEWSAFTGEGMLEATGAISQAAQRNTAINLRGRSVPVNVLQQWGWPAVPLEGKGNLQLSVTGSLAAQTPLKPTVNGTLQATSGDGKQVQQTMQHGEVPGA</sequence>
<protein>
    <submittedName>
        <fullName evidence="3">AsmA family protein</fullName>
    </submittedName>
</protein>
<reference evidence="3 4" key="1">
    <citation type="submission" date="2018-11" db="EMBL/GenBank/DDBJ databases">
        <title>Draft genome sequence of Buttiauxella warmboldiae CCUG 35512.</title>
        <authorList>
            <person name="Salva-Serra F."/>
            <person name="Marathe N."/>
            <person name="Moore E."/>
            <person name="Svensson L."/>
            <person name="Engstrom-Jakobsson H."/>
        </authorList>
    </citation>
    <scope>NUCLEOTIDE SEQUENCE [LARGE SCALE GENOMIC DNA]</scope>
    <source>
        <strain evidence="3 4">CCUG 35512</strain>
    </source>
</reference>
<evidence type="ECO:0000256" key="1">
    <source>
        <dbReference type="SAM" id="MobiDB-lite"/>
    </source>
</evidence>
<evidence type="ECO:0000259" key="2">
    <source>
        <dbReference type="Pfam" id="PF05170"/>
    </source>
</evidence>
<accession>A0A3N5D419</accession>
<name>A0A3N5D419_9ENTR</name>
<organism evidence="3 4">
    <name type="scientific">Buttiauxella warmboldiae</name>
    <dbReference type="NCBI Taxonomy" id="82993"/>
    <lineage>
        <taxon>Bacteria</taxon>
        <taxon>Pseudomonadati</taxon>
        <taxon>Pseudomonadota</taxon>
        <taxon>Gammaproteobacteria</taxon>
        <taxon>Enterobacterales</taxon>
        <taxon>Enterobacteriaceae</taxon>
        <taxon>Buttiauxella</taxon>
    </lineage>
</organism>
<dbReference type="Proteomes" id="UP000268615">
    <property type="component" value="Unassembled WGS sequence"/>
</dbReference>
<feature type="region of interest" description="Disordered" evidence="1">
    <location>
        <begin position="535"/>
        <end position="560"/>
    </location>
</feature>
<comment type="caution">
    <text evidence="3">The sequence shown here is derived from an EMBL/GenBank/DDBJ whole genome shotgun (WGS) entry which is preliminary data.</text>
</comment>